<keyword evidence="2" id="KW-0663">Pyridoxal phosphate</keyword>
<reference evidence="4" key="1">
    <citation type="journal article" date="2019" name="Int. J. Syst. Evol. Microbiol.">
        <title>The Global Catalogue of Microorganisms (GCM) 10K type strain sequencing project: providing services to taxonomists for standard genome sequencing and annotation.</title>
        <authorList>
            <consortium name="The Broad Institute Genomics Platform"/>
            <consortium name="The Broad Institute Genome Sequencing Center for Infectious Disease"/>
            <person name="Wu L."/>
            <person name="Ma J."/>
        </authorList>
    </citation>
    <scope>NUCLEOTIDE SEQUENCE [LARGE SCALE GENOMIC DNA]</scope>
    <source>
        <strain evidence="4">CCM 7480</strain>
    </source>
</reference>
<keyword evidence="4" id="KW-1185">Reference proteome</keyword>
<dbReference type="PIRSF" id="PIRSF000390">
    <property type="entry name" value="PLP_StrS"/>
    <property type="match status" value="1"/>
</dbReference>
<evidence type="ECO:0000313" key="3">
    <source>
        <dbReference type="EMBL" id="MFC3459474.1"/>
    </source>
</evidence>
<gene>
    <name evidence="3" type="ORF">ACFOPH_14655</name>
</gene>
<dbReference type="InterPro" id="IPR015422">
    <property type="entry name" value="PyrdxlP-dep_Trfase_small"/>
</dbReference>
<comment type="caution">
    <text evidence="3">The sequence shown here is derived from an EMBL/GenBank/DDBJ whole genome shotgun (WGS) entry which is preliminary data.</text>
</comment>
<proteinExistence type="inferred from homology"/>
<dbReference type="Gene3D" id="3.40.640.10">
    <property type="entry name" value="Type I PLP-dependent aspartate aminotransferase-like (Major domain)"/>
    <property type="match status" value="1"/>
</dbReference>
<dbReference type="Proteomes" id="UP001595665">
    <property type="component" value="Unassembled WGS sequence"/>
</dbReference>
<dbReference type="PANTHER" id="PTHR30244">
    <property type="entry name" value="TRANSAMINASE"/>
    <property type="match status" value="1"/>
</dbReference>
<dbReference type="GO" id="GO:0008483">
    <property type="term" value="F:transaminase activity"/>
    <property type="evidence" value="ECO:0007669"/>
    <property type="project" value="UniProtKB-KW"/>
</dbReference>
<keyword evidence="3" id="KW-0032">Aminotransferase</keyword>
<dbReference type="Gene3D" id="3.90.1150.10">
    <property type="entry name" value="Aspartate Aminotransferase, domain 1"/>
    <property type="match status" value="1"/>
</dbReference>
<accession>A0ABV7PJZ1</accession>
<dbReference type="CDD" id="cd00616">
    <property type="entry name" value="AHBA_syn"/>
    <property type="match status" value="1"/>
</dbReference>
<dbReference type="InterPro" id="IPR015421">
    <property type="entry name" value="PyrdxlP-dep_Trfase_major"/>
</dbReference>
<name>A0ABV7PJZ1_9BURK</name>
<dbReference type="SUPFAM" id="SSF53383">
    <property type="entry name" value="PLP-dependent transferases"/>
    <property type="match status" value="1"/>
</dbReference>
<organism evidence="3 4">
    <name type="scientific">Massilia haematophila</name>
    <dbReference type="NCBI Taxonomy" id="457923"/>
    <lineage>
        <taxon>Bacteria</taxon>
        <taxon>Pseudomonadati</taxon>
        <taxon>Pseudomonadota</taxon>
        <taxon>Betaproteobacteria</taxon>
        <taxon>Burkholderiales</taxon>
        <taxon>Oxalobacteraceae</taxon>
        <taxon>Telluria group</taxon>
        <taxon>Massilia</taxon>
    </lineage>
</organism>
<comment type="similarity">
    <text evidence="1 2">Belongs to the DegT/DnrJ/EryC1 family.</text>
</comment>
<dbReference type="EMBL" id="JBHRVV010000001">
    <property type="protein sequence ID" value="MFC3459474.1"/>
    <property type="molecule type" value="Genomic_DNA"/>
</dbReference>
<dbReference type="PANTHER" id="PTHR30244:SF34">
    <property type="entry name" value="DTDP-4-AMINO-4,6-DIDEOXYGALACTOSE TRANSAMINASE"/>
    <property type="match status" value="1"/>
</dbReference>
<evidence type="ECO:0000313" key="4">
    <source>
        <dbReference type="Proteomes" id="UP001595665"/>
    </source>
</evidence>
<protein>
    <submittedName>
        <fullName evidence="3">DegT/DnrJ/EryC1/StrS family aminotransferase</fullName>
    </submittedName>
</protein>
<dbReference type="Pfam" id="PF01041">
    <property type="entry name" value="DegT_DnrJ_EryC1"/>
    <property type="match status" value="1"/>
</dbReference>
<evidence type="ECO:0000256" key="1">
    <source>
        <dbReference type="ARBA" id="ARBA00037999"/>
    </source>
</evidence>
<dbReference type="InterPro" id="IPR000653">
    <property type="entry name" value="DegT/StrS_aminotransferase"/>
</dbReference>
<dbReference type="InterPro" id="IPR015424">
    <property type="entry name" value="PyrdxlP-dep_Trfase"/>
</dbReference>
<sequence>MSRISVAQPTLNGKEREYVLDCIDTNWISSNGKYIGMFERAFAEFCGVKHAVATNNGTTALHLALIGMDLQPGDEVIIPTVTYIATANAVRYCGATPVLVDVCRETMNIDPAAIEAKITPRTRGIIPVHLYGHPADMDAVNAVAEKHGLWVIEDAAEAHGAEVRGRRVGGLGTCAIFSFFGNKIVTTGEGGMITTNNDQLADKLRLFRGQGMDPQRRYWFQVIGYNYRMTNIQAAIGTAQMETIDRAIEERHRLAGWYNDALGSLADKLVLPVEQSWARQVVWMYTVYLAHGDEAKRDGIMRALDEAGIETRPVFYPMHILPPYLEQTSYPVADSWAGRGINLPTHQGMTRDDVERIAGQLRTLLVDA</sequence>
<keyword evidence="3" id="KW-0808">Transferase</keyword>
<evidence type="ECO:0000256" key="2">
    <source>
        <dbReference type="RuleBase" id="RU004508"/>
    </source>
</evidence>
<dbReference type="RefSeq" id="WP_379736044.1">
    <property type="nucleotide sequence ID" value="NZ_JBHRVV010000001.1"/>
</dbReference>